<evidence type="ECO:0000256" key="4">
    <source>
        <dbReference type="ARBA" id="ARBA00022989"/>
    </source>
</evidence>
<organism evidence="7 8">
    <name type="scientific">Pontibacter ummariensis</name>
    <dbReference type="NCBI Taxonomy" id="1610492"/>
    <lineage>
        <taxon>Bacteria</taxon>
        <taxon>Pseudomonadati</taxon>
        <taxon>Bacteroidota</taxon>
        <taxon>Cytophagia</taxon>
        <taxon>Cytophagales</taxon>
        <taxon>Hymenobacteraceae</taxon>
        <taxon>Pontibacter</taxon>
    </lineage>
</organism>
<dbReference type="Pfam" id="PF06965">
    <property type="entry name" value="Na_H_antiport_1"/>
    <property type="match status" value="1"/>
</dbReference>
<keyword evidence="6" id="KW-0739">Sodium transport</keyword>
<dbReference type="AlphaFoldDB" id="A0A239BWS0"/>
<feature type="transmembrane region" description="Helical" evidence="6">
    <location>
        <begin position="136"/>
        <end position="153"/>
    </location>
</feature>
<keyword evidence="6" id="KW-0406">Ion transport</keyword>
<keyword evidence="8" id="KW-1185">Reference proteome</keyword>
<keyword evidence="6" id="KW-0050">Antiport</keyword>
<feature type="transmembrane region" description="Helical" evidence="6">
    <location>
        <begin position="68"/>
        <end position="88"/>
    </location>
</feature>
<keyword evidence="6" id="KW-0915">Sodium</keyword>
<accession>A0A239BWS0</accession>
<dbReference type="Gene3D" id="1.20.1530.10">
    <property type="entry name" value="Na+/H+ antiporter like domain"/>
    <property type="match status" value="1"/>
</dbReference>
<evidence type="ECO:0000313" key="8">
    <source>
        <dbReference type="Proteomes" id="UP000198432"/>
    </source>
</evidence>
<dbReference type="GO" id="GO:0006885">
    <property type="term" value="P:regulation of pH"/>
    <property type="evidence" value="ECO:0007669"/>
    <property type="project" value="UniProtKB-UniRule"/>
</dbReference>
<sequence length="444" mass="47856">MTRLTLVRRILHPLQEFVQAEAFSGVLLMLVTLTALAWANSPWAATYEEFWNSPLTISVGGFGLSKAAILWINDGLMAVFFFVVGLEIKREMLTGELSSFSNAAFPVVAAVGGMLVPAGVYVWFNYNQAGIDGWGIPMATDIAFALGVLTLLGNRAPLTLKLFLVAFAIVDDIGAVLVIALFYTAEVNFLSLWVGFLIFGILIILMAVRVRAIWFYVLLGLIMWVAFLKSGVHATIAGILLAITIPARSKVTEQEFISSTDTLLGELHALHFAQHSKQEEVLPEEESFQAAVHTIEQNCEEVLSPLQRLEHALHPWVAYAIMPVFALANAGIFIDASLTDGFLNPISWGIILGLVVGKPLGILLLTWLAAVTGLVRKPDTFSWAQLLGAGLLGGIGFTMSIFIANLAFAGSPFLAQAKLAILCASLVAGLGAYLLLRVSSPAKA</sequence>
<proteinExistence type="inferred from homology"/>
<evidence type="ECO:0000256" key="5">
    <source>
        <dbReference type="ARBA" id="ARBA00023136"/>
    </source>
</evidence>
<comment type="function">
    <text evidence="6">Na(+)/H(+) antiporter that extrudes sodium in exchange for external protons.</text>
</comment>
<dbReference type="InterPro" id="IPR023171">
    <property type="entry name" value="Na/H_antiporter_dom_sf"/>
</dbReference>
<dbReference type="PANTHER" id="PTHR30341">
    <property type="entry name" value="SODIUM ION/PROTON ANTIPORTER NHAA-RELATED"/>
    <property type="match status" value="1"/>
</dbReference>
<keyword evidence="5 6" id="KW-0472">Membrane</keyword>
<dbReference type="GO" id="GO:0005886">
    <property type="term" value="C:plasma membrane"/>
    <property type="evidence" value="ECO:0007669"/>
    <property type="project" value="UniProtKB-SubCell"/>
</dbReference>
<feature type="transmembrane region" description="Helical" evidence="6">
    <location>
        <begin position="189"/>
        <end position="208"/>
    </location>
</feature>
<dbReference type="RefSeq" id="WP_089317670.1">
    <property type="nucleotide sequence ID" value="NZ_FZOQ01000002.1"/>
</dbReference>
<dbReference type="EMBL" id="FZOQ01000002">
    <property type="protein sequence ID" value="SNS11878.1"/>
    <property type="molecule type" value="Genomic_DNA"/>
</dbReference>
<dbReference type="Proteomes" id="UP000198432">
    <property type="component" value="Unassembled WGS sequence"/>
</dbReference>
<evidence type="ECO:0000256" key="1">
    <source>
        <dbReference type="ARBA" id="ARBA00004429"/>
    </source>
</evidence>
<dbReference type="OrthoDB" id="9808135at2"/>
<reference evidence="8" key="1">
    <citation type="submission" date="2017-06" db="EMBL/GenBank/DDBJ databases">
        <authorList>
            <person name="Varghese N."/>
            <person name="Submissions S."/>
        </authorList>
    </citation>
    <scope>NUCLEOTIDE SEQUENCE [LARGE SCALE GENOMIC DNA]</scope>
    <source>
        <strain evidence="8">NKM1</strain>
    </source>
</reference>
<evidence type="ECO:0000256" key="2">
    <source>
        <dbReference type="ARBA" id="ARBA00022475"/>
    </source>
</evidence>
<feature type="transmembrane region" description="Helical" evidence="6">
    <location>
        <begin position="20"/>
        <end position="39"/>
    </location>
</feature>
<evidence type="ECO:0000313" key="7">
    <source>
        <dbReference type="EMBL" id="SNS11878.1"/>
    </source>
</evidence>
<feature type="transmembrane region" description="Helical" evidence="6">
    <location>
        <begin position="346"/>
        <end position="370"/>
    </location>
</feature>
<protein>
    <recommendedName>
        <fullName evidence="6">Na(+)/H(+) antiporter NhaA</fullName>
    </recommendedName>
    <alternativeName>
        <fullName evidence="6">Sodium/proton antiporter NhaA</fullName>
    </alternativeName>
</protein>
<dbReference type="NCBIfam" id="TIGR00773">
    <property type="entry name" value="NhaA"/>
    <property type="match status" value="1"/>
</dbReference>
<feature type="transmembrane region" description="Helical" evidence="6">
    <location>
        <begin position="162"/>
        <end position="183"/>
    </location>
</feature>
<feature type="transmembrane region" description="Helical" evidence="6">
    <location>
        <begin position="382"/>
        <end position="407"/>
    </location>
</feature>
<feature type="transmembrane region" description="Helical" evidence="6">
    <location>
        <begin position="419"/>
        <end position="436"/>
    </location>
</feature>
<dbReference type="GO" id="GO:0015385">
    <property type="term" value="F:sodium:proton antiporter activity"/>
    <property type="evidence" value="ECO:0007669"/>
    <property type="project" value="UniProtKB-UniRule"/>
</dbReference>
<gene>
    <name evidence="6" type="primary">nhaA</name>
    <name evidence="7" type="ORF">SAMN06296052_102193</name>
</gene>
<keyword evidence="3 6" id="KW-0812">Transmembrane</keyword>
<dbReference type="InterPro" id="IPR004670">
    <property type="entry name" value="NhaA"/>
</dbReference>
<keyword evidence="6" id="KW-0813">Transport</keyword>
<comment type="subcellular location">
    <subcellularLocation>
        <location evidence="1">Cell inner membrane</location>
        <topology evidence="1">Multi-pass membrane protein</topology>
    </subcellularLocation>
    <subcellularLocation>
        <location evidence="6">Cell membrane</location>
        <topology evidence="6">Multi-pass membrane protein</topology>
    </subcellularLocation>
</comment>
<dbReference type="HAMAP" id="MF_01844">
    <property type="entry name" value="NhaA"/>
    <property type="match status" value="1"/>
</dbReference>
<evidence type="ECO:0000256" key="3">
    <source>
        <dbReference type="ARBA" id="ARBA00022692"/>
    </source>
</evidence>
<dbReference type="PANTHER" id="PTHR30341:SF0">
    <property type="entry name" value="NA(+)_H(+) ANTIPORTER NHAA"/>
    <property type="match status" value="1"/>
</dbReference>
<evidence type="ECO:0000256" key="6">
    <source>
        <dbReference type="HAMAP-Rule" id="MF_01844"/>
    </source>
</evidence>
<feature type="transmembrane region" description="Helical" evidence="6">
    <location>
        <begin position="316"/>
        <end position="334"/>
    </location>
</feature>
<comment type="catalytic activity">
    <reaction evidence="6">
        <text>Na(+)(in) + 2 H(+)(out) = Na(+)(out) + 2 H(+)(in)</text>
        <dbReference type="Rhea" id="RHEA:29251"/>
        <dbReference type="ChEBI" id="CHEBI:15378"/>
        <dbReference type="ChEBI" id="CHEBI:29101"/>
    </reaction>
</comment>
<keyword evidence="4 6" id="KW-1133">Transmembrane helix</keyword>
<feature type="transmembrane region" description="Helical" evidence="6">
    <location>
        <begin position="100"/>
        <end position="124"/>
    </location>
</feature>
<feature type="transmembrane region" description="Helical" evidence="6">
    <location>
        <begin position="215"/>
        <end position="243"/>
    </location>
</feature>
<name>A0A239BWS0_9BACT</name>
<keyword evidence="2 6" id="KW-1003">Cell membrane</keyword>
<comment type="similarity">
    <text evidence="6">Belongs to the NhaA Na(+)/H(+) (TC 2.A.33) antiporter family.</text>
</comment>